<evidence type="ECO:0000313" key="3">
    <source>
        <dbReference type="Proteomes" id="UP000248616"/>
    </source>
</evidence>
<evidence type="ECO:0000313" key="2">
    <source>
        <dbReference type="EMBL" id="PZV34500.1"/>
    </source>
</evidence>
<reference evidence="3" key="1">
    <citation type="submission" date="2017-03" db="EMBL/GenBank/DDBJ databases">
        <authorList>
            <person name="Safronova V.I."/>
            <person name="Sazanova A.L."/>
            <person name="Chirak E.R."/>
        </authorList>
    </citation>
    <scope>NUCLEOTIDE SEQUENCE [LARGE SCALE GENOMIC DNA]</scope>
    <source>
        <strain evidence="3">Ach-343</strain>
    </source>
</reference>
<dbReference type="AlphaFoldDB" id="A0A2W7BUE9"/>
<feature type="non-terminal residue" evidence="2">
    <location>
        <position position="1"/>
    </location>
</feature>
<proteinExistence type="predicted"/>
<organism evidence="2 3">
    <name type="scientific">Mesorhizobium kowhaii</name>
    <dbReference type="NCBI Taxonomy" id="1300272"/>
    <lineage>
        <taxon>Bacteria</taxon>
        <taxon>Pseudomonadati</taxon>
        <taxon>Pseudomonadota</taxon>
        <taxon>Alphaproteobacteria</taxon>
        <taxon>Hyphomicrobiales</taxon>
        <taxon>Phyllobacteriaceae</taxon>
        <taxon>Mesorhizobium</taxon>
    </lineage>
</organism>
<accession>A0A2W7BUE9</accession>
<reference evidence="2" key="2">
    <citation type="submission" date="2017-03" db="EMBL/GenBank/DDBJ databases">
        <authorList>
            <person name="Afonso C.L."/>
            <person name="Miller P.J."/>
            <person name="Scott M.A."/>
            <person name="Spackman E."/>
            <person name="Goraichik I."/>
            <person name="Dimitrov K.M."/>
            <person name="Suarez D.L."/>
            <person name="Swayne D.E."/>
        </authorList>
    </citation>
    <scope>NUCLEOTIDE SEQUENCE [LARGE SCALE GENOMIC DNA]</scope>
    <source>
        <strain evidence="2">Ach-343</strain>
    </source>
</reference>
<protein>
    <submittedName>
        <fullName evidence="2">Uncharacterized protein</fullName>
    </submittedName>
</protein>
<dbReference type="EMBL" id="MZXV01000071">
    <property type="protein sequence ID" value="PZV34500.1"/>
    <property type="molecule type" value="Genomic_DNA"/>
</dbReference>
<keyword evidence="3" id="KW-1185">Reference proteome</keyword>
<comment type="caution">
    <text evidence="2">The sequence shown here is derived from an EMBL/GenBank/DDBJ whole genome shotgun (WGS) entry which is preliminary data.</text>
</comment>
<dbReference type="Proteomes" id="UP000248616">
    <property type="component" value="Unassembled WGS sequence"/>
</dbReference>
<dbReference type="RefSeq" id="WP_146606197.1">
    <property type="nucleotide sequence ID" value="NZ_MZXV01000071.1"/>
</dbReference>
<gene>
    <name evidence="2" type="ORF">B5V02_32030</name>
    <name evidence="1" type="ORF">B5V02_37135</name>
</gene>
<dbReference type="OrthoDB" id="9761719at2"/>
<evidence type="ECO:0000313" key="1">
    <source>
        <dbReference type="EMBL" id="PZV33882.1"/>
    </source>
</evidence>
<dbReference type="EMBL" id="MZXV01000080">
    <property type="protein sequence ID" value="PZV33882.1"/>
    <property type="molecule type" value="Genomic_DNA"/>
</dbReference>
<sequence>FIGYVDAAMPLFEKTGIADSLDGGVIALSGPKDVTGFLTALGALRLWAREPKVKMSKLS</sequence>
<name>A0A2W7BUE9_9HYPH</name>